<dbReference type="Proteomes" id="UP000295707">
    <property type="component" value="Unassembled WGS sequence"/>
</dbReference>
<comment type="caution">
    <text evidence="3">The sequence shown here is derived from an EMBL/GenBank/DDBJ whole genome shotgun (WGS) entry which is preliminary data.</text>
</comment>
<reference evidence="3 4" key="1">
    <citation type="submission" date="2019-03" db="EMBL/GenBank/DDBJ databases">
        <title>Genomic Encyclopedia of Type Strains, Phase IV (KMG-IV): sequencing the most valuable type-strain genomes for metagenomic binning, comparative biology and taxonomic classification.</title>
        <authorList>
            <person name="Goeker M."/>
        </authorList>
    </citation>
    <scope>NUCLEOTIDE SEQUENCE [LARGE SCALE GENOMIC DNA]</scope>
    <source>
        <strain evidence="3 4">DSM 19610</strain>
    </source>
</reference>
<feature type="signal peptide" evidence="2">
    <location>
        <begin position="1"/>
        <end position="26"/>
    </location>
</feature>
<dbReference type="EMBL" id="SMFX01000001">
    <property type="protein sequence ID" value="TCK18791.1"/>
    <property type="molecule type" value="Genomic_DNA"/>
</dbReference>
<gene>
    <name evidence="3" type="ORF">DFR30_2075</name>
</gene>
<dbReference type="RefSeq" id="WP_165869169.1">
    <property type="nucleotide sequence ID" value="NZ_SMFX01000001.1"/>
</dbReference>
<feature type="region of interest" description="Disordered" evidence="1">
    <location>
        <begin position="78"/>
        <end position="133"/>
    </location>
</feature>
<keyword evidence="4" id="KW-1185">Reference proteome</keyword>
<dbReference type="AlphaFoldDB" id="A0A4R1HDK4"/>
<sequence>MNLITRTIPALLLGLSGLTLSGASQADSSFSVTISSGYATPRASFAYHDSYRPAGRACKIYRRQPVYVDRYVEKHIYRDNRHKRRHHRDDDHDSYGNRHHYRKYRNRDNHHSRKHDDHNDRRRHSGYAVTARY</sequence>
<protein>
    <submittedName>
        <fullName evidence="3">Uncharacterized protein</fullName>
    </submittedName>
</protein>
<evidence type="ECO:0000256" key="2">
    <source>
        <dbReference type="SAM" id="SignalP"/>
    </source>
</evidence>
<organism evidence="3 4">
    <name type="scientific">Thiogranum longum</name>
    <dbReference type="NCBI Taxonomy" id="1537524"/>
    <lineage>
        <taxon>Bacteria</taxon>
        <taxon>Pseudomonadati</taxon>
        <taxon>Pseudomonadota</taxon>
        <taxon>Gammaproteobacteria</taxon>
        <taxon>Chromatiales</taxon>
        <taxon>Ectothiorhodospiraceae</taxon>
        <taxon>Thiogranum</taxon>
    </lineage>
</organism>
<evidence type="ECO:0000256" key="1">
    <source>
        <dbReference type="SAM" id="MobiDB-lite"/>
    </source>
</evidence>
<evidence type="ECO:0000313" key="4">
    <source>
        <dbReference type="Proteomes" id="UP000295707"/>
    </source>
</evidence>
<name>A0A4R1HDK4_9GAMM</name>
<feature type="compositionally biased region" description="Basic and acidic residues" evidence="1">
    <location>
        <begin position="106"/>
        <end position="120"/>
    </location>
</feature>
<evidence type="ECO:0000313" key="3">
    <source>
        <dbReference type="EMBL" id="TCK18791.1"/>
    </source>
</evidence>
<feature type="chain" id="PRO_5020343526" evidence="2">
    <location>
        <begin position="27"/>
        <end position="133"/>
    </location>
</feature>
<proteinExistence type="predicted"/>
<keyword evidence="2" id="KW-0732">Signal</keyword>
<accession>A0A4R1HDK4</accession>